<keyword evidence="4" id="KW-1185">Reference proteome</keyword>
<proteinExistence type="predicted"/>
<organism evidence="3 4">
    <name type="scientific">Bodo saltans</name>
    <name type="common">Flagellated protozoan</name>
    <dbReference type="NCBI Taxonomy" id="75058"/>
    <lineage>
        <taxon>Eukaryota</taxon>
        <taxon>Discoba</taxon>
        <taxon>Euglenozoa</taxon>
        <taxon>Kinetoplastea</taxon>
        <taxon>Metakinetoplastina</taxon>
        <taxon>Eubodonida</taxon>
        <taxon>Bodonidae</taxon>
        <taxon>Bodo</taxon>
    </lineage>
</organism>
<dbReference type="VEuPathDB" id="TriTrypDB:BSAL_92230"/>
<dbReference type="AlphaFoldDB" id="A0A0S4JAT6"/>
<feature type="transmembrane region" description="Helical" evidence="2">
    <location>
        <begin position="20"/>
        <end position="43"/>
    </location>
</feature>
<name>A0A0S4JAT6_BODSA</name>
<reference evidence="4" key="1">
    <citation type="submission" date="2015-09" db="EMBL/GenBank/DDBJ databases">
        <authorList>
            <consortium name="Pathogen Informatics"/>
        </authorList>
    </citation>
    <scope>NUCLEOTIDE SEQUENCE [LARGE SCALE GENOMIC DNA]</scope>
    <source>
        <strain evidence="4">Lake Konstanz</strain>
    </source>
</reference>
<keyword evidence="2" id="KW-0472">Membrane</keyword>
<evidence type="ECO:0000313" key="3">
    <source>
        <dbReference type="EMBL" id="CUG86259.1"/>
    </source>
</evidence>
<feature type="compositionally biased region" description="Basic and acidic residues" evidence="1">
    <location>
        <begin position="70"/>
        <end position="82"/>
    </location>
</feature>
<sequence>MLPFASGVFYPLLGYRLSPIVAGFAMIGSSLTVLSSSLLLRCFSPVSQEDLDRSAKGAGPVVRRKPPTANREKHPLLEGRVN</sequence>
<evidence type="ECO:0000256" key="2">
    <source>
        <dbReference type="SAM" id="Phobius"/>
    </source>
</evidence>
<dbReference type="EMBL" id="CYKH01001272">
    <property type="protein sequence ID" value="CUG86259.1"/>
    <property type="molecule type" value="Genomic_DNA"/>
</dbReference>
<accession>A0A0S4JAT6</accession>
<feature type="region of interest" description="Disordered" evidence="1">
    <location>
        <begin position="51"/>
        <end position="82"/>
    </location>
</feature>
<protein>
    <submittedName>
        <fullName evidence="3">Copper-transporting P-type ATPase, putative</fullName>
    </submittedName>
</protein>
<keyword evidence="2" id="KW-1133">Transmembrane helix</keyword>
<dbReference type="Proteomes" id="UP000051952">
    <property type="component" value="Unassembled WGS sequence"/>
</dbReference>
<evidence type="ECO:0000256" key="1">
    <source>
        <dbReference type="SAM" id="MobiDB-lite"/>
    </source>
</evidence>
<keyword evidence="2" id="KW-0812">Transmembrane</keyword>
<gene>
    <name evidence="3" type="ORF">BSAL_92230</name>
</gene>
<evidence type="ECO:0000313" key="4">
    <source>
        <dbReference type="Proteomes" id="UP000051952"/>
    </source>
</evidence>